<sequence length="125" mass="13779">MNDEINNPSHYMLFPDMEAIDVIKAALTPEEFAGYCKGNALKYRLRAGEKGPVEKCIAKACWYQNKLRQVTRADFGQQNTIDCRTDEEKAKQVESVFAVACLVCGGNHSGLQCPHLKVTAAQVGA</sequence>
<dbReference type="AlphaFoldDB" id="A0A482UIK6"/>
<name>A0A482UIK6_9PSED</name>
<dbReference type="InterPro" id="IPR021739">
    <property type="entry name" value="SaV-like"/>
</dbReference>
<gene>
    <name evidence="1" type="ORF">EJA06_004555</name>
</gene>
<accession>A0A482UIK6</accession>
<reference evidence="1 2" key="1">
    <citation type="submission" date="2019-01" db="EMBL/GenBank/DDBJ databases">
        <title>High-quality draft genome of. Pseudomonas songnenensis str. L103, a full-fledged denitrifier isolated from 100 meters deep aquifer in a heavily nitrogen fertilized agricultural area.</title>
        <authorList>
            <person name="Liu M."/>
            <person name="Liu B."/>
        </authorList>
    </citation>
    <scope>NUCLEOTIDE SEQUENCE [LARGE SCALE GENOMIC DNA]</scope>
    <source>
        <strain evidence="1 2">L103</strain>
    </source>
</reference>
<dbReference type="EMBL" id="RWYU02000002">
    <property type="protein sequence ID" value="RYJ63230.1"/>
    <property type="molecule type" value="Genomic_DNA"/>
</dbReference>
<dbReference type="Pfam" id="PF11753">
    <property type="entry name" value="DUF3310"/>
    <property type="match status" value="1"/>
</dbReference>
<evidence type="ECO:0000313" key="2">
    <source>
        <dbReference type="Proteomes" id="UP000282800"/>
    </source>
</evidence>
<comment type="caution">
    <text evidence="1">The sequence shown here is derived from an EMBL/GenBank/DDBJ whole genome shotgun (WGS) entry which is preliminary data.</text>
</comment>
<organism evidence="1 2">
    <name type="scientific">Pseudomonas songnenensis</name>
    <dbReference type="NCBI Taxonomy" id="1176259"/>
    <lineage>
        <taxon>Bacteria</taxon>
        <taxon>Pseudomonadati</taxon>
        <taxon>Pseudomonadota</taxon>
        <taxon>Gammaproteobacteria</taxon>
        <taxon>Pseudomonadales</taxon>
        <taxon>Pseudomonadaceae</taxon>
        <taxon>Pseudomonas</taxon>
    </lineage>
</organism>
<dbReference type="Proteomes" id="UP000282800">
    <property type="component" value="Unassembled WGS sequence"/>
</dbReference>
<proteinExistence type="predicted"/>
<dbReference type="RefSeq" id="WP_126188800.1">
    <property type="nucleotide sequence ID" value="NZ_RWYU02000002.1"/>
</dbReference>
<dbReference type="OrthoDB" id="1684418at2"/>
<evidence type="ECO:0000313" key="1">
    <source>
        <dbReference type="EMBL" id="RYJ63230.1"/>
    </source>
</evidence>
<protein>
    <submittedName>
        <fullName evidence="1">DUF3310 domain-containing protein</fullName>
    </submittedName>
</protein>